<dbReference type="EMBL" id="CAJNDS010000666">
    <property type="protein sequence ID" value="CAE7226340.1"/>
    <property type="molecule type" value="Genomic_DNA"/>
</dbReference>
<organism evidence="2 3">
    <name type="scientific">Symbiodinium natans</name>
    <dbReference type="NCBI Taxonomy" id="878477"/>
    <lineage>
        <taxon>Eukaryota</taxon>
        <taxon>Sar</taxon>
        <taxon>Alveolata</taxon>
        <taxon>Dinophyceae</taxon>
        <taxon>Suessiales</taxon>
        <taxon>Symbiodiniaceae</taxon>
        <taxon>Symbiodinium</taxon>
    </lineage>
</organism>
<proteinExistence type="predicted"/>
<comment type="caution">
    <text evidence="2">The sequence shown here is derived from an EMBL/GenBank/DDBJ whole genome shotgun (WGS) entry which is preliminary data.</text>
</comment>
<keyword evidence="1" id="KW-0732">Signal</keyword>
<dbReference type="Proteomes" id="UP000604046">
    <property type="component" value="Unassembled WGS sequence"/>
</dbReference>
<protein>
    <submittedName>
        <fullName evidence="2">Uncharacterized protein</fullName>
    </submittedName>
</protein>
<keyword evidence="3" id="KW-1185">Reference proteome</keyword>
<gene>
    <name evidence="2" type="ORF">SNAT2548_LOCUS8797</name>
</gene>
<feature type="signal peptide" evidence="1">
    <location>
        <begin position="1"/>
        <end position="25"/>
    </location>
</feature>
<dbReference type="AlphaFoldDB" id="A0A812KC78"/>
<evidence type="ECO:0000256" key="1">
    <source>
        <dbReference type="SAM" id="SignalP"/>
    </source>
</evidence>
<reference evidence="2" key="1">
    <citation type="submission" date="2021-02" db="EMBL/GenBank/DDBJ databases">
        <authorList>
            <person name="Dougan E. K."/>
            <person name="Rhodes N."/>
            <person name="Thang M."/>
            <person name="Chan C."/>
        </authorList>
    </citation>
    <scope>NUCLEOTIDE SEQUENCE</scope>
</reference>
<sequence length="238" mass="25001">MAPKRRMGSIVALAVALICCQMARTFVLRSGGLSDNSLVNSAPLRAPLENAGDMGTRLHGEGCLKSPGSRVNHSPQHFEHARRSVFQIFSAGAVGFSPGSFEAADAAASAPSKWAGRWDDPDAPGCKREIVMNFDGTKGRLTGAESTGMNPGLTAVEMAREKRLVDSKKGCARGDSLKFWEAKLSSPGKDSNELTIDLSKSGIPGPKEVVAKWDGSGIVFPDGSKWTRGGTIAGGRGS</sequence>
<evidence type="ECO:0000313" key="2">
    <source>
        <dbReference type="EMBL" id="CAE7226340.1"/>
    </source>
</evidence>
<name>A0A812KC78_9DINO</name>
<accession>A0A812KC78</accession>
<evidence type="ECO:0000313" key="3">
    <source>
        <dbReference type="Proteomes" id="UP000604046"/>
    </source>
</evidence>
<feature type="chain" id="PRO_5032501380" evidence="1">
    <location>
        <begin position="26"/>
        <end position="238"/>
    </location>
</feature>
<dbReference type="OrthoDB" id="426679at2759"/>